<evidence type="ECO:0000256" key="1">
    <source>
        <dbReference type="ARBA" id="ARBA00004651"/>
    </source>
</evidence>
<dbReference type="InterPro" id="IPR050638">
    <property type="entry name" value="AA-Vitamin_Transporters"/>
</dbReference>
<feature type="transmembrane region" description="Helical" evidence="7">
    <location>
        <begin position="130"/>
        <end position="151"/>
    </location>
</feature>
<comment type="subcellular location">
    <subcellularLocation>
        <location evidence="1">Cell membrane</location>
        <topology evidence="1">Multi-pass membrane protein</topology>
    </subcellularLocation>
</comment>
<proteinExistence type="inferred from homology"/>
<evidence type="ECO:0000259" key="8">
    <source>
        <dbReference type="Pfam" id="PF00892"/>
    </source>
</evidence>
<keyword evidence="3" id="KW-1003">Cell membrane</keyword>
<accession>A0A3N9UI94</accession>
<keyword evidence="10" id="KW-1185">Reference proteome</keyword>
<feature type="domain" description="EamA" evidence="8">
    <location>
        <begin position="5"/>
        <end position="143"/>
    </location>
</feature>
<dbReference type="AlphaFoldDB" id="A0A3N9UI94"/>
<dbReference type="Proteomes" id="UP000274033">
    <property type="component" value="Unassembled WGS sequence"/>
</dbReference>
<dbReference type="InterPro" id="IPR037185">
    <property type="entry name" value="EmrE-like"/>
</dbReference>
<feature type="domain" description="EamA" evidence="8">
    <location>
        <begin position="157"/>
        <end position="291"/>
    </location>
</feature>
<evidence type="ECO:0000256" key="2">
    <source>
        <dbReference type="ARBA" id="ARBA00007362"/>
    </source>
</evidence>
<evidence type="ECO:0000256" key="7">
    <source>
        <dbReference type="SAM" id="Phobius"/>
    </source>
</evidence>
<evidence type="ECO:0000256" key="5">
    <source>
        <dbReference type="ARBA" id="ARBA00022989"/>
    </source>
</evidence>
<feature type="transmembrane region" description="Helical" evidence="7">
    <location>
        <begin position="99"/>
        <end position="118"/>
    </location>
</feature>
<evidence type="ECO:0000256" key="4">
    <source>
        <dbReference type="ARBA" id="ARBA00022692"/>
    </source>
</evidence>
<feature type="transmembrane region" description="Helical" evidence="7">
    <location>
        <begin position="34"/>
        <end position="57"/>
    </location>
</feature>
<organism evidence="9 10">
    <name type="scientific">Lysinibacillus composti</name>
    <dbReference type="NCBI Taxonomy" id="720633"/>
    <lineage>
        <taxon>Bacteria</taxon>
        <taxon>Bacillati</taxon>
        <taxon>Bacillota</taxon>
        <taxon>Bacilli</taxon>
        <taxon>Bacillales</taxon>
        <taxon>Bacillaceae</taxon>
        <taxon>Lysinibacillus</taxon>
    </lineage>
</organism>
<dbReference type="PANTHER" id="PTHR32322:SF18">
    <property type="entry name" value="S-ADENOSYLMETHIONINE_S-ADENOSYLHOMOCYSTEINE TRANSPORTER"/>
    <property type="match status" value="1"/>
</dbReference>
<sequence length="303" mass="33343">MDRIKGVSLIVLGAAFWGATGPLAEILFSSTGMTVPFMLALRLIVAGILLLTFLLAMKKPIFLIWNSKVWARDLVIFSIIGMLGVQYSFNATIHESNAVFATLIQFLGPIFIVAYVSFNVRKWPPKSQVLGILGTLIGLFLLLTNASFTSLLVSKEALIWGFIEGITFAFYTLYPANLMKEWGVFIVVGWGMLIGGVLLCFSISIWKSNEWTMLADGTTLTIFALSILFGTLGFVFFLSSLKYISPILTSVLSSIEPLTAMILSIFLFQTTLAPWQLIGALIILVSVTWLSIAGEKTEKIKTE</sequence>
<reference evidence="9 10" key="1">
    <citation type="journal article" date="2013" name="J. Microbiol.">
        <title>Lysinibacillus chungkukjangi sp. nov., isolated from Chungkukjang, Korean fermented soybean food.</title>
        <authorList>
            <person name="Kim S.J."/>
            <person name="Jang Y.H."/>
            <person name="Hamada M."/>
            <person name="Ahn J.H."/>
            <person name="Weon H.Y."/>
            <person name="Suzuki K."/>
            <person name="Whang K.S."/>
            <person name="Kwon S.W."/>
        </authorList>
    </citation>
    <scope>NUCLEOTIDE SEQUENCE [LARGE SCALE GENOMIC DNA]</scope>
    <source>
        <strain evidence="9 10">MCCC 1A12701</strain>
    </source>
</reference>
<keyword evidence="4 7" id="KW-0812">Transmembrane</keyword>
<feature type="transmembrane region" description="Helical" evidence="7">
    <location>
        <begin position="247"/>
        <end position="268"/>
    </location>
</feature>
<evidence type="ECO:0000313" key="9">
    <source>
        <dbReference type="EMBL" id="RQW71612.1"/>
    </source>
</evidence>
<keyword evidence="6 7" id="KW-0472">Membrane</keyword>
<dbReference type="RefSeq" id="WP_124766864.1">
    <property type="nucleotide sequence ID" value="NZ_JAFBDY010000032.1"/>
</dbReference>
<dbReference type="SUPFAM" id="SSF103481">
    <property type="entry name" value="Multidrug resistance efflux transporter EmrE"/>
    <property type="match status" value="2"/>
</dbReference>
<dbReference type="EMBL" id="RRCT01000030">
    <property type="protein sequence ID" value="RQW71612.1"/>
    <property type="molecule type" value="Genomic_DNA"/>
</dbReference>
<dbReference type="PANTHER" id="PTHR32322">
    <property type="entry name" value="INNER MEMBRANE TRANSPORTER"/>
    <property type="match status" value="1"/>
</dbReference>
<keyword evidence="5 7" id="KW-1133">Transmembrane helix</keyword>
<comment type="similarity">
    <text evidence="2">Belongs to the EamA transporter family.</text>
</comment>
<dbReference type="OrthoDB" id="9810818at2"/>
<feature type="transmembrane region" description="Helical" evidence="7">
    <location>
        <begin position="69"/>
        <end position="87"/>
    </location>
</feature>
<feature type="transmembrane region" description="Helical" evidence="7">
    <location>
        <begin position="218"/>
        <end position="238"/>
    </location>
</feature>
<evidence type="ECO:0000313" key="10">
    <source>
        <dbReference type="Proteomes" id="UP000274033"/>
    </source>
</evidence>
<evidence type="ECO:0000256" key="6">
    <source>
        <dbReference type="ARBA" id="ARBA00023136"/>
    </source>
</evidence>
<dbReference type="InterPro" id="IPR000620">
    <property type="entry name" value="EamA_dom"/>
</dbReference>
<evidence type="ECO:0000256" key="3">
    <source>
        <dbReference type="ARBA" id="ARBA00022475"/>
    </source>
</evidence>
<dbReference type="Pfam" id="PF00892">
    <property type="entry name" value="EamA"/>
    <property type="match status" value="2"/>
</dbReference>
<protein>
    <submittedName>
        <fullName evidence="9">EamA/RhaT family transporter</fullName>
    </submittedName>
</protein>
<feature type="transmembrane region" description="Helical" evidence="7">
    <location>
        <begin position="157"/>
        <end position="176"/>
    </location>
</feature>
<gene>
    <name evidence="9" type="ORF">EBB45_18700</name>
</gene>
<comment type="caution">
    <text evidence="9">The sequence shown here is derived from an EMBL/GenBank/DDBJ whole genome shotgun (WGS) entry which is preliminary data.</text>
</comment>
<dbReference type="GO" id="GO:0005886">
    <property type="term" value="C:plasma membrane"/>
    <property type="evidence" value="ECO:0007669"/>
    <property type="project" value="UniProtKB-SubCell"/>
</dbReference>
<feature type="transmembrane region" description="Helical" evidence="7">
    <location>
        <begin position="274"/>
        <end position="293"/>
    </location>
</feature>
<feature type="transmembrane region" description="Helical" evidence="7">
    <location>
        <begin position="183"/>
        <end position="206"/>
    </location>
</feature>
<name>A0A3N9UI94_9BACI</name>